<evidence type="ECO:0000259" key="1">
    <source>
        <dbReference type="Pfam" id="PF24041"/>
    </source>
</evidence>
<dbReference type="EMBL" id="SESI01000003">
    <property type="protein sequence ID" value="TQQ79490.1"/>
    <property type="molecule type" value="Genomic_DNA"/>
</dbReference>
<dbReference type="PROSITE" id="PS51257">
    <property type="entry name" value="PROKAR_LIPOPROTEIN"/>
    <property type="match status" value="1"/>
</dbReference>
<dbReference type="Proteomes" id="UP000315385">
    <property type="component" value="Unassembled WGS sequence"/>
</dbReference>
<dbReference type="InterPro" id="IPR055774">
    <property type="entry name" value="DUF7350"/>
</dbReference>
<evidence type="ECO:0000313" key="2">
    <source>
        <dbReference type="EMBL" id="TQQ79490.1"/>
    </source>
</evidence>
<dbReference type="OrthoDB" id="156174at2157"/>
<feature type="domain" description="DUF7350" evidence="1">
    <location>
        <begin position="238"/>
        <end position="359"/>
    </location>
</feature>
<name>A0A544QLL9_9EURY</name>
<dbReference type="InterPro" id="IPR038482">
    <property type="entry name" value="Tp34-type_sf"/>
</dbReference>
<dbReference type="RefSeq" id="WP_142444080.1">
    <property type="nucleotide sequence ID" value="NZ_SESI01000003.1"/>
</dbReference>
<gene>
    <name evidence="2" type="ORF">EWF95_10750</name>
</gene>
<reference evidence="2 3" key="1">
    <citation type="submission" date="2019-02" db="EMBL/GenBank/DDBJ databases">
        <title>Halonotius sp. a new haloqrchaeon isolated from saline water.</title>
        <authorList>
            <person name="Duran-Viseras A."/>
            <person name="Sanchez-Porro C."/>
            <person name="Ventosa A."/>
        </authorList>
    </citation>
    <scope>NUCLEOTIDE SEQUENCE [LARGE SCALE GENOMIC DNA]</scope>
    <source>
        <strain evidence="2 3">F9-27</strain>
    </source>
</reference>
<dbReference type="AlphaFoldDB" id="A0A544QLL9"/>
<accession>A0A544QLL9</accession>
<sequence>MDRRQVLAGAAAGLAVGAAGCVDSFTSLDGVSYGREPALVADRPDAIYYPTHTEEMATGGMAMTDDGLAVSVSYTFPHRFWRVFNRDGGYEAEQFGVESDDAVHIMANIWDAETGVVLPVSSVDIAARGGNNVDERETVYAMLSQRMGFHYGDNYHLDGDDTYTVDITIGATTARRFGDFDGRFGDPQTVTIDLDYSEATRNELTYETYEDRQGEPGALDPMSMEMDGMSMPTGRVRELDGTALGTGLADDIRYAAAVLTADRFGDAPYLAVTAATRYNELVIPSMGLAGTLTDSDGEAVVDSASLEPALDPELGFHYGTPVPDATGEETATVDVTTPPQVARHEGYETAFFETPTVELS</sequence>
<dbReference type="Pfam" id="PF24041">
    <property type="entry name" value="DUF7350"/>
    <property type="match status" value="1"/>
</dbReference>
<protein>
    <submittedName>
        <fullName evidence="2">Tat pathway signal protein</fullName>
    </submittedName>
</protein>
<comment type="caution">
    <text evidence="2">The sequence shown here is derived from an EMBL/GenBank/DDBJ whole genome shotgun (WGS) entry which is preliminary data.</text>
</comment>
<proteinExistence type="predicted"/>
<dbReference type="Gene3D" id="2.60.40.2480">
    <property type="entry name" value="Periplasmic metal-binding protein Tp34-type"/>
    <property type="match status" value="1"/>
</dbReference>
<keyword evidence="3" id="KW-1185">Reference proteome</keyword>
<evidence type="ECO:0000313" key="3">
    <source>
        <dbReference type="Proteomes" id="UP000315385"/>
    </source>
</evidence>
<organism evidence="2 3">
    <name type="scientific">Halonotius roseus</name>
    <dbReference type="NCBI Taxonomy" id="2511997"/>
    <lineage>
        <taxon>Archaea</taxon>
        <taxon>Methanobacteriati</taxon>
        <taxon>Methanobacteriota</taxon>
        <taxon>Stenosarchaea group</taxon>
        <taxon>Halobacteria</taxon>
        <taxon>Halobacteriales</taxon>
        <taxon>Haloferacaceae</taxon>
        <taxon>Halonotius</taxon>
    </lineage>
</organism>